<dbReference type="Pfam" id="PF03734">
    <property type="entry name" value="YkuD"/>
    <property type="match status" value="1"/>
</dbReference>
<keyword evidence="6 9" id="KW-0133">Cell shape</keyword>
<evidence type="ECO:0000256" key="8">
    <source>
        <dbReference type="ARBA" id="ARBA00023316"/>
    </source>
</evidence>
<dbReference type="CDD" id="cd00118">
    <property type="entry name" value="LysM"/>
    <property type="match status" value="1"/>
</dbReference>
<feature type="domain" description="L,D-TPase catalytic" evidence="11">
    <location>
        <begin position="56"/>
        <end position="163"/>
    </location>
</feature>
<evidence type="ECO:0000259" key="10">
    <source>
        <dbReference type="PROSITE" id="PS51782"/>
    </source>
</evidence>
<dbReference type="PANTHER" id="PTHR30582">
    <property type="entry name" value="L,D-TRANSPEPTIDASE"/>
    <property type="match status" value="1"/>
</dbReference>
<sequence length="164" mass="18056">MIHLVKSGETFAEIAMNYRLSLQSLLQANPTIRPDQIKPGQPVYIPGLPNPQSIPYKVDVSIQERKLRLYKHNILIKTYPIAVGAILSQTPVGQYVIVNRAPNPGGPFGAMWLSLSKLHYGIHGTNNPSSIGKAVSKGCIRMFNQDVLELSSMVPNGTEVFIHP</sequence>
<evidence type="ECO:0000256" key="1">
    <source>
        <dbReference type="ARBA" id="ARBA00004752"/>
    </source>
</evidence>
<dbReference type="InterPro" id="IPR005490">
    <property type="entry name" value="LD_TPept_cat_dom"/>
</dbReference>
<evidence type="ECO:0000259" key="11">
    <source>
        <dbReference type="PROSITE" id="PS52029"/>
    </source>
</evidence>
<keyword evidence="13" id="KW-1185">Reference proteome</keyword>
<evidence type="ECO:0000256" key="2">
    <source>
        <dbReference type="ARBA" id="ARBA00005992"/>
    </source>
</evidence>
<dbReference type="SUPFAM" id="SSF54106">
    <property type="entry name" value="LysM domain"/>
    <property type="match status" value="1"/>
</dbReference>
<dbReference type="RefSeq" id="WP_419151719.1">
    <property type="nucleotide sequence ID" value="NZ_JAUSTR010000003.1"/>
</dbReference>
<dbReference type="Gene3D" id="2.40.440.10">
    <property type="entry name" value="L,D-transpeptidase catalytic domain-like"/>
    <property type="match status" value="1"/>
</dbReference>
<organism evidence="12 13">
    <name type="scientific">Aeribacillus alveayuensis</name>
    <dbReference type="NCBI Taxonomy" id="279215"/>
    <lineage>
        <taxon>Bacteria</taxon>
        <taxon>Bacillati</taxon>
        <taxon>Bacillota</taxon>
        <taxon>Bacilli</taxon>
        <taxon>Bacillales</taxon>
        <taxon>Bacillaceae</taxon>
        <taxon>Aeribacillus</taxon>
    </lineage>
</organism>
<dbReference type="PANTHER" id="PTHR30582:SF24">
    <property type="entry name" value="L,D-TRANSPEPTIDASE ERFK_SRFK-RELATED"/>
    <property type="match status" value="1"/>
</dbReference>
<comment type="similarity">
    <text evidence="2">Belongs to the YkuD family.</text>
</comment>
<comment type="caution">
    <text evidence="12">The sequence shown here is derived from an EMBL/GenBank/DDBJ whole genome shotgun (WGS) entry which is preliminary data.</text>
</comment>
<feature type="active site" description="Nucleophile" evidence="9">
    <location>
        <position position="139"/>
    </location>
</feature>
<dbReference type="Gene3D" id="3.10.350.10">
    <property type="entry name" value="LysM domain"/>
    <property type="match status" value="1"/>
</dbReference>
<evidence type="ECO:0000256" key="3">
    <source>
        <dbReference type="ARBA" id="ARBA00022676"/>
    </source>
</evidence>
<dbReference type="InterPro" id="IPR050979">
    <property type="entry name" value="LD-transpeptidase"/>
</dbReference>
<keyword evidence="8 9" id="KW-0961">Cell wall biogenesis/degradation</keyword>
<feature type="active site" description="Proton donor/acceptor" evidence="9">
    <location>
        <position position="123"/>
    </location>
</feature>
<evidence type="ECO:0000256" key="4">
    <source>
        <dbReference type="ARBA" id="ARBA00022679"/>
    </source>
</evidence>
<evidence type="ECO:0000313" key="12">
    <source>
        <dbReference type="EMBL" id="MDQ0162209.1"/>
    </source>
</evidence>
<dbReference type="PROSITE" id="PS51782">
    <property type="entry name" value="LYSM"/>
    <property type="match status" value="1"/>
</dbReference>
<evidence type="ECO:0000256" key="6">
    <source>
        <dbReference type="ARBA" id="ARBA00022960"/>
    </source>
</evidence>
<evidence type="ECO:0000256" key="5">
    <source>
        <dbReference type="ARBA" id="ARBA00022801"/>
    </source>
</evidence>
<dbReference type="SUPFAM" id="SSF141523">
    <property type="entry name" value="L,D-transpeptidase catalytic domain-like"/>
    <property type="match status" value="1"/>
</dbReference>
<evidence type="ECO:0000256" key="9">
    <source>
        <dbReference type="PROSITE-ProRule" id="PRU01373"/>
    </source>
</evidence>
<evidence type="ECO:0000313" key="13">
    <source>
        <dbReference type="Proteomes" id="UP001225646"/>
    </source>
</evidence>
<proteinExistence type="inferred from homology"/>
<protein>
    <submittedName>
        <fullName evidence="12">LysM repeat protein</fullName>
    </submittedName>
</protein>
<dbReference type="SMART" id="SM00257">
    <property type="entry name" value="LysM"/>
    <property type="match status" value="1"/>
</dbReference>
<accession>A0ABT9VMK5</accession>
<evidence type="ECO:0000256" key="7">
    <source>
        <dbReference type="ARBA" id="ARBA00022984"/>
    </source>
</evidence>
<keyword evidence="4" id="KW-0808">Transferase</keyword>
<keyword evidence="3" id="KW-0328">Glycosyltransferase</keyword>
<feature type="domain" description="LysM" evidence="10">
    <location>
        <begin position="1"/>
        <end position="45"/>
    </location>
</feature>
<dbReference type="InterPro" id="IPR038063">
    <property type="entry name" value="Transpep_catalytic_dom"/>
</dbReference>
<comment type="pathway">
    <text evidence="1 9">Cell wall biogenesis; peptidoglycan biosynthesis.</text>
</comment>
<dbReference type="Pfam" id="PF01476">
    <property type="entry name" value="LysM"/>
    <property type="match status" value="1"/>
</dbReference>
<dbReference type="InterPro" id="IPR036779">
    <property type="entry name" value="LysM_dom_sf"/>
</dbReference>
<keyword evidence="7 9" id="KW-0573">Peptidoglycan synthesis</keyword>
<dbReference type="EMBL" id="JAUSTR010000003">
    <property type="protein sequence ID" value="MDQ0162209.1"/>
    <property type="molecule type" value="Genomic_DNA"/>
</dbReference>
<dbReference type="CDD" id="cd16913">
    <property type="entry name" value="YkuD_like"/>
    <property type="match status" value="1"/>
</dbReference>
<dbReference type="InterPro" id="IPR018392">
    <property type="entry name" value="LysM"/>
</dbReference>
<gene>
    <name evidence="12" type="ORF">J2S06_001285</name>
</gene>
<name>A0ABT9VMK5_9BACI</name>
<keyword evidence="5" id="KW-0378">Hydrolase</keyword>
<dbReference type="PROSITE" id="PS52029">
    <property type="entry name" value="LD_TPASE"/>
    <property type="match status" value="1"/>
</dbReference>
<dbReference type="Proteomes" id="UP001225646">
    <property type="component" value="Unassembled WGS sequence"/>
</dbReference>
<reference evidence="12 13" key="1">
    <citation type="submission" date="2023-07" db="EMBL/GenBank/DDBJ databases">
        <title>Genomic Encyclopedia of Type Strains, Phase IV (KMG-IV): sequencing the most valuable type-strain genomes for metagenomic binning, comparative biology and taxonomic classification.</title>
        <authorList>
            <person name="Goeker M."/>
        </authorList>
    </citation>
    <scope>NUCLEOTIDE SEQUENCE [LARGE SCALE GENOMIC DNA]</scope>
    <source>
        <strain evidence="12 13">DSM 19092</strain>
    </source>
</reference>